<dbReference type="STRING" id="1321606.SAMD00020551_2003"/>
<proteinExistence type="predicted"/>
<protein>
    <submittedName>
        <fullName evidence="1">Uncharacterized protein</fullName>
    </submittedName>
</protein>
<dbReference type="EMBL" id="BASE01000043">
    <property type="protein sequence ID" value="GAM13856.1"/>
    <property type="molecule type" value="Genomic_DNA"/>
</dbReference>
<reference evidence="1 2" key="1">
    <citation type="submission" date="2013-06" db="EMBL/GenBank/DDBJ databases">
        <title>Whole genome shotgun sequence of Bacillus selenatarsenatis SF-1.</title>
        <authorList>
            <person name="Kuroda M."/>
            <person name="Sei K."/>
            <person name="Yamashita M."/>
            <person name="Ike M."/>
        </authorList>
    </citation>
    <scope>NUCLEOTIDE SEQUENCE [LARGE SCALE GENOMIC DNA]</scope>
    <source>
        <strain evidence="1 2">SF-1</strain>
    </source>
</reference>
<dbReference type="Proteomes" id="UP000031014">
    <property type="component" value="Unassembled WGS sequence"/>
</dbReference>
<accession>A0A0A8X6V9</accession>
<keyword evidence="2" id="KW-1185">Reference proteome</keyword>
<sequence>MTKYPNTQFKPPVCFVAFYASIEEIASSNAYIGNIIH</sequence>
<evidence type="ECO:0000313" key="1">
    <source>
        <dbReference type="EMBL" id="GAM13856.1"/>
    </source>
</evidence>
<name>A0A0A8X6V9_MESS1</name>
<dbReference type="AlphaFoldDB" id="A0A0A8X6V9"/>
<comment type="caution">
    <text evidence="1">The sequence shown here is derived from an EMBL/GenBank/DDBJ whole genome shotgun (WGS) entry which is preliminary data.</text>
</comment>
<organism evidence="1 2">
    <name type="scientific">Mesobacillus selenatarsenatis (strain DSM 18680 / JCM 14380 / FERM P-15431 / SF-1)</name>
    <dbReference type="NCBI Taxonomy" id="1321606"/>
    <lineage>
        <taxon>Bacteria</taxon>
        <taxon>Bacillati</taxon>
        <taxon>Bacillota</taxon>
        <taxon>Bacilli</taxon>
        <taxon>Bacillales</taxon>
        <taxon>Bacillaceae</taxon>
        <taxon>Mesobacillus</taxon>
    </lineage>
</organism>
<gene>
    <name evidence="1" type="ORF">SAMD00020551_2003</name>
</gene>
<evidence type="ECO:0000313" key="2">
    <source>
        <dbReference type="Proteomes" id="UP000031014"/>
    </source>
</evidence>